<sequence length="168" mass="18833">MISVNPISTSNQFDAYTNGSRIVNDVDFAVCIFKGYVSFKNYCFKLKHFDSLFQAKIEVINFAAEWALKTTRGLFRDGPRNFEPRSDDEDDTRAGTPSPNFSATPEGGRLATTYDLAGNRPHGGTSMESGFEPATLRFRCRDLTTRPQRPSREVRPTCYGSLLLETPT</sequence>
<protein>
    <submittedName>
        <fullName evidence="2">Uncharacterized protein</fullName>
    </submittedName>
</protein>
<accession>A0A4Y2ENZ9</accession>
<gene>
    <name evidence="2" type="ORF">AVEN_206396_1</name>
</gene>
<evidence type="ECO:0000313" key="2">
    <source>
        <dbReference type="EMBL" id="GBM29554.1"/>
    </source>
</evidence>
<evidence type="ECO:0000313" key="3">
    <source>
        <dbReference type="Proteomes" id="UP000499080"/>
    </source>
</evidence>
<comment type="caution">
    <text evidence="2">The sequence shown here is derived from an EMBL/GenBank/DDBJ whole genome shotgun (WGS) entry which is preliminary data.</text>
</comment>
<proteinExistence type="predicted"/>
<dbReference type="AlphaFoldDB" id="A0A4Y2ENZ9"/>
<name>A0A4Y2ENZ9_ARAVE</name>
<dbReference type="EMBL" id="BGPR01000639">
    <property type="protein sequence ID" value="GBM29554.1"/>
    <property type="molecule type" value="Genomic_DNA"/>
</dbReference>
<dbReference type="Proteomes" id="UP000499080">
    <property type="component" value="Unassembled WGS sequence"/>
</dbReference>
<keyword evidence="3" id="KW-1185">Reference proteome</keyword>
<feature type="region of interest" description="Disordered" evidence="1">
    <location>
        <begin position="77"/>
        <end position="110"/>
    </location>
</feature>
<evidence type="ECO:0000256" key="1">
    <source>
        <dbReference type="SAM" id="MobiDB-lite"/>
    </source>
</evidence>
<reference evidence="2 3" key="1">
    <citation type="journal article" date="2019" name="Sci. Rep.">
        <title>Orb-weaving spider Araneus ventricosus genome elucidates the spidroin gene catalogue.</title>
        <authorList>
            <person name="Kono N."/>
            <person name="Nakamura H."/>
            <person name="Ohtoshi R."/>
            <person name="Moran D.A.P."/>
            <person name="Shinohara A."/>
            <person name="Yoshida Y."/>
            <person name="Fujiwara M."/>
            <person name="Mori M."/>
            <person name="Tomita M."/>
            <person name="Arakawa K."/>
        </authorList>
    </citation>
    <scope>NUCLEOTIDE SEQUENCE [LARGE SCALE GENOMIC DNA]</scope>
</reference>
<organism evidence="2 3">
    <name type="scientific">Araneus ventricosus</name>
    <name type="common">Orbweaver spider</name>
    <name type="synonym">Epeira ventricosa</name>
    <dbReference type="NCBI Taxonomy" id="182803"/>
    <lineage>
        <taxon>Eukaryota</taxon>
        <taxon>Metazoa</taxon>
        <taxon>Ecdysozoa</taxon>
        <taxon>Arthropoda</taxon>
        <taxon>Chelicerata</taxon>
        <taxon>Arachnida</taxon>
        <taxon>Araneae</taxon>
        <taxon>Araneomorphae</taxon>
        <taxon>Entelegynae</taxon>
        <taxon>Araneoidea</taxon>
        <taxon>Araneidae</taxon>
        <taxon>Araneus</taxon>
    </lineage>
</organism>